<dbReference type="STRING" id="926556.Echvi_4186"/>
<feature type="domain" description="DJ-1/PfpI" evidence="1">
    <location>
        <begin position="89"/>
        <end position="254"/>
    </location>
</feature>
<dbReference type="GO" id="GO:0006355">
    <property type="term" value="P:regulation of DNA-templated transcription"/>
    <property type="evidence" value="ECO:0007669"/>
    <property type="project" value="TreeGrafter"/>
</dbReference>
<dbReference type="InterPro" id="IPR029062">
    <property type="entry name" value="Class_I_gatase-like"/>
</dbReference>
<evidence type="ECO:0000313" key="3">
    <source>
        <dbReference type="Proteomes" id="UP000010796"/>
    </source>
</evidence>
<dbReference type="SUPFAM" id="SSF52317">
    <property type="entry name" value="Class I glutamine amidotransferase-like"/>
    <property type="match status" value="1"/>
</dbReference>
<dbReference type="InterPro" id="IPR002818">
    <property type="entry name" value="DJ-1/PfpI"/>
</dbReference>
<keyword evidence="2" id="KW-0238">DNA-binding</keyword>
<dbReference type="PANTHER" id="PTHR43130:SF14">
    <property type="entry name" value="DJ-1_PFPI DOMAIN-CONTAINING PROTEIN"/>
    <property type="match status" value="1"/>
</dbReference>
<evidence type="ECO:0000259" key="1">
    <source>
        <dbReference type="Pfam" id="PF01965"/>
    </source>
</evidence>
<dbReference type="Gene3D" id="3.40.50.880">
    <property type="match status" value="1"/>
</dbReference>
<reference evidence="3" key="1">
    <citation type="submission" date="2012-02" db="EMBL/GenBank/DDBJ databases">
        <title>The complete genome of Echinicola vietnamensis DSM 17526.</title>
        <authorList>
            <person name="Lucas S."/>
            <person name="Copeland A."/>
            <person name="Lapidus A."/>
            <person name="Glavina del Rio T."/>
            <person name="Dalin E."/>
            <person name="Tice H."/>
            <person name="Bruce D."/>
            <person name="Goodwin L."/>
            <person name="Pitluck S."/>
            <person name="Peters L."/>
            <person name="Ovchinnikova G."/>
            <person name="Teshima H."/>
            <person name="Kyrpides N."/>
            <person name="Mavromatis K."/>
            <person name="Ivanova N."/>
            <person name="Brettin T."/>
            <person name="Detter J.C."/>
            <person name="Han C."/>
            <person name="Larimer F."/>
            <person name="Land M."/>
            <person name="Hauser L."/>
            <person name="Markowitz V."/>
            <person name="Cheng J.-F."/>
            <person name="Hugenholtz P."/>
            <person name="Woyke T."/>
            <person name="Wu D."/>
            <person name="Brambilla E."/>
            <person name="Klenk H.-P."/>
            <person name="Eisen J.A."/>
        </authorList>
    </citation>
    <scope>NUCLEOTIDE SEQUENCE [LARGE SCALE GENOMIC DNA]</scope>
    <source>
        <strain evidence="3">DSM 17526 / LMG 23754 / KMM 6221</strain>
    </source>
</reference>
<gene>
    <name evidence="2" type="ordered locus">Echvi_4186</name>
</gene>
<keyword evidence="3" id="KW-1185">Reference proteome</keyword>
<organism evidence="2 3">
    <name type="scientific">Echinicola vietnamensis (strain DSM 17526 / LMG 23754 / KMM 6221)</name>
    <dbReference type="NCBI Taxonomy" id="926556"/>
    <lineage>
        <taxon>Bacteria</taxon>
        <taxon>Pseudomonadati</taxon>
        <taxon>Bacteroidota</taxon>
        <taxon>Cytophagia</taxon>
        <taxon>Cytophagales</taxon>
        <taxon>Cyclobacteriaceae</taxon>
        <taxon>Echinicola</taxon>
    </lineage>
</organism>
<protein>
    <submittedName>
        <fullName evidence="2">Transcriptional regulator containing an amidase domain and an AraC-type DNA-binding HTH domain</fullName>
    </submittedName>
</protein>
<dbReference type="Proteomes" id="UP000010796">
    <property type="component" value="Chromosome"/>
</dbReference>
<dbReference type="HOGENOM" id="CLU_000445_44_1_10"/>
<dbReference type="GO" id="GO:0003677">
    <property type="term" value="F:DNA binding"/>
    <property type="evidence" value="ECO:0007669"/>
    <property type="project" value="UniProtKB-KW"/>
</dbReference>
<dbReference type="AlphaFoldDB" id="L0G2D0"/>
<dbReference type="InterPro" id="IPR052158">
    <property type="entry name" value="INH-QAR"/>
</dbReference>
<evidence type="ECO:0000313" key="2">
    <source>
        <dbReference type="EMBL" id="AGA80384.1"/>
    </source>
</evidence>
<dbReference type="Pfam" id="PF01965">
    <property type="entry name" value="DJ-1_PfpI"/>
    <property type="match status" value="1"/>
</dbReference>
<dbReference type="PATRIC" id="fig|926556.3.peg.4409"/>
<accession>L0G2D0</accession>
<name>L0G2D0_ECHVK</name>
<dbReference type="PANTHER" id="PTHR43130">
    <property type="entry name" value="ARAC-FAMILY TRANSCRIPTIONAL REGULATOR"/>
    <property type="match status" value="1"/>
</dbReference>
<dbReference type="PROSITE" id="PS51257">
    <property type="entry name" value="PROKAR_LIPOPROTEIN"/>
    <property type="match status" value="1"/>
</dbReference>
<proteinExistence type="predicted"/>
<dbReference type="RefSeq" id="WP_015267918.1">
    <property type="nucleotide sequence ID" value="NC_019904.1"/>
</dbReference>
<dbReference type="eggNOG" id="COG0693">
    <property type="taxonomic scope" value="Bacteria"/>
</dbReference>
<dbReference type="KEGG" id="evi:Echvi_4186"/>
<dbReference type="EMBL" id="CP003346">
    <property type="protein sequence ID" value="AGA80384.1"/>
    <property type="molecule type" value="Genomic_DNA"/>
</dbReference>
<sequence length="281" mass="31458">MKNIIPATLIFTALLFSCNSKNSGNATNDKTETIVENKTETNSDPLASCSPRVLERNKENGLILLTEKQQQELSEKLKQLNPDLPTIGLLMYDNVLTTELTAPMDVFTKLTEDGKQLFNVITIAETYDFIVSEEGLKMFPDYILENSPKLDVLIVPSAYDMSLQVKNQNLVDFIKAQNNNTEYTVSNCAGATLIGESGIADGKKIVTWIGGGEDLQKNYPNLKVQDDGNVSYMEDGKFLSSNGNLASYISSLELLEKLSSKEHRKFVESYLYLDRLQEWKK</sequence>